<dbReference type="Proteomes" id="UP000183561">
    <property type="component" value="Unassembled WGS sequence"/>
</dbReference>
<keyword evidence="1" id="KW-0472">Membrane</keyword>
<dbReference type="RefSeq" id="WP_143051367.1">
    <property type="nucleotide sequence ID" value="NZ_FNSV01000005.1"/>
</dbReference>
<gene>
    <name evidence="2" type="ORF">SAMN04490239_1590</name>
</gene>
<feature type="transmembrane region" description="Helical" evidence="1">
    <location>
        <begin position="16"/>
        <end position="38"/>
    </location>
</feature>
<keyword evidence="1" id="KW-1133">Transmembrane helix</keyword>
<evidence type="ECO:0000256" key="1">
    <source>
        <dbReference type="SAM" id="Phobius"/>
    </source>
</evidence>
<proteinExistence type="predicted"/>
<reference evidence="3" key="1">
    <citation type="submission" date="2016-10" db="EMBL/GenBank/DDBJ databases">
        <authorList>
            <person name="Varghese N."/>
            <person name="Submissions S."/>
        </authorList>
    </citation>
    <scope>NUCLEOTIDE SEQUENCE [LARGE SCALE GENOMIC DNA]</scope>
    <source>
        <strain evidence="3">DSM 44498</strain>
    </source>
</reference>
<protein>
    <submittedName>
        <fullName evidence="2">Uncharacterized protein</fullName>
    </submittedName>
</protein>
<accession>A0A1H4M296</accession>
<dbReference type="OrthoDB" id="4582921at2"/>
<keyword evidence="1" id="KW-0812">Transmembrane</keyword>
<organism evidence="2 3">
    <name type="scientific">Rhodococcus koreensis</name>
    <dbReference type="NCBI Taxonomy" id="99653"/>
    <lineage>
        <taxon>Bacteria</taxon>
        <taxon>Bacillati</taxon>
        <taxon>Actinomycetota</taxon>
        <taxon>Actinomycetes</taxon>
        <taxon>Mycobacteriales</taxon>
        <taxon>Nocardiaceae</taxon>
        <taxon>Rhodococcus</taxon>
    </lineage>
</organism>
<evidence type="ECO:0000313" key="3">
    <source>
        <dbReference type="Proteomes" id="UP000183561"/>
    </source>
</evidence>
<evidence type="ECO:0000313" key="2">
    <source>
        <dbReference type="EMBL" id="SEB77086.1"/>
    </source>
</evidence>
<name>A0A1H4M296_9NOCA</name>
<dbReference type="EMBL" id="FNSV01000005">
    <property type="protein sequence ID" value="SEB77086.1"/>
    <property type="molecule type" value="Genomic_DNA"/>
</dbReference>
<feature type="transmembrane region" description="Helical" evidence="1">
    <location>
        <begin position="50"/>
        <end position="72"/>
    </location>
</feature>
<dbReference type="AlphaFoldDB" id="A0A1H4M296"/>
<sequence>MAKQPKYGNTRFRDQLAFWIILPSFAGILAISVLMVIYAAPDNREEVARLVFSAVLPLFGTWVGTVLAFYFARDNFEAASESTLRLTGLLNRSSAVAELMIPRSQMVVHTLA</sequence>
<keyword evidence="3" id="KW-1185">Reference proteome</keyword>